<name>A0AAD5EG93_UMBRA</name>
<feature type="compositionally biased region" description="Low complexity" evidence="1">
    <location>
        <begin position="43"/>
        <end position="54"/>
    </location>
</feature>
<dbReference type="GeneID" id="75911587"/>
<protein>
    <submittedName>
        <fullName evidence="2">Uncharacterized protein</fullName>
    </submittedName>
</protein>
<comment type="caution">
    <text evidence="2">The sequence shown here is derived from an EMBL/GenBank/DDBJ whole genome shotgun (WGS) entry which is preliminary data.</text>
</comment>
<dbReference type="RefSeq" id="XP_051448182.1">
    <property type="nucleotide sequence ID" value="XM_051586239.1"/>
</dbReference>
<organism evidence="2 3">
    <name type="scientific">Umbelopsis ramanniana AG</name>
    <dbReference type="NCBI Taxonomy" id="1314678"/>
    <lineage>
        <taxon>Eukaryota</taxon>
        <taxon>Fungi</taxon>
        <taxon>Fungi incertae sedis</taxon>
        <taxon>Mucoromycota</taxon>
        <taxon>Mucoromycotina</taxon>
        <taxon>Umbelopsidomycetes</taxon>
        <taxon>Umbelopsidales</taxon>
        <taxon>Umbelopsidaceae</taxon>
        <taxon>Umbelopsis</taxon>
    </lineage>
</organism>
<reference evidence="2" key="1">
    <citation type="submission" date="2021-06" db="EMBL/GenBank/DDBJ databases">
        <authorList>
            <consortium name="DOE Joint Genome Institute"/>
            <person name="Mondo S.J."/>
            <person name="Amses K.R."/>
            <person name="Simmons D.R."/>
            <person name="Longcore J.E."/>
            <person name="Seto K."/>
            <person name="Alves G.H."/>
            <person name="Bonds A.E."/>
            <person name="Quandt C.A."/>
            <person name="Davis W.J."/>
            <person name="Chang Y."/>
            <person name="Letcher P.M."/>
            <person name="Powell M.J."/>
            <person name="Kuo A."/>
            <person name="Labutti K."/>
            <person name="Pangilinan J."/>
            <person name="Andreopoulos W."/>
            <person name="Tritt A."/>
            <person name="Riley R."/>
            <person name="Hundley H."/>
            <person name="Johnson J."/>
            <person name="Lipzen A."/>
            <person name="Barry K."/>
            <person name="Berbee M.L."/>
            <person name="Buchler N.E."/>
            <person name="Grigoriev I.V."/>
            <person name="Spatafora J.W."/>
            <person name="Stajich J.E."/>
            <person name="James T.Y."/>
        </authorList>
    </citation>
    <scope>NUCLEOTIDE SEQUENCE</scope>
    <source>
        <strain evidence="2">AG</strain>
    </source>
</reference>
<feature type="compositionally biased region" description="Low complexity" evidence="1">
    <location>
        <begin position="63"/>
        <end position="76"/>
    </location>
</feature>
<evidence type="ECO:0000256" key="1">
    <source>
        <dbReference type="SAM" id="MobiDB-lite"/>
    </source>
</evidence>
<sequence length="767" mass="86972">MAGLGATWSMMDPTMRISKDKPSMHLPVLEIPKLDEDDIRLSLSSPVMPSSPSLFNTAFDAWPSNSPDSSVMVSSPKSDELDATEQPKKENDTPPVSKRSKKRNAKKAAAGANNMDKSDAPESNANGPNPNVVIESSGDNSASKRLSPPKRTNSLEVGNHVRNLLNAEEVQGAVHVLQEAAKHLDMSEIGNEDPQELASTYSKILLTLCDQKILDLVMDICKCDDIIDSIIWKLFSKVVAAGYTMDNEVYTTLANLFVQYDHVDLAQQAIYSLPRQQWDTEIYKIAITLHLLAQPREILQIETLLSDYGEPSIEVLNPIAPTKLPPIQIKTPLMDNVTVDDKKLLFSFYQTALDSSGWGRAKEIYENDYAERQGRRRSIAAEQPTARRKGMIDWIISGTEKMMIDSKDSEKNATEEIQNDNSMLYIAICNLQYEYGWKLFESMGKNVDRHTGRMMMRLCRCAFNAAPVTSVSTRFNWEQRAWRVYAVFMMSEHFDVQREESHAFLRDILFICANSTEREDNIRYSKAMQVLKLLRREKLYQMIGNEDVMMPIFCILLEQCHGVPDVVVTQCETAFSLWKEMQEANIKHLKEVQPPSQSFCWMMLLFIFLSGKMANFRDVLVWMQDMEPSESLVAPIQYLHDAFLNCKIPDDARCYFSDYMYHDTTIGTDAVAQEPDGHNISINEMGFKQGTNSCYTEREGPTYGDPIAHVKNAYKMRSTISDTNAVHVAKFAALGPLVEVSLEYRSMHYSSRKAKALIRHCFMASKK</sequence>
<accession>A0AAD5EG93</accession>
<proteinExistence type="predicted"/>
<evidence type="ECO:0000313" key="2">
    <source>
        <dbReference type="EMBL" id="KAI8583178.1"/>
    </source>
</evidence>
<dbReference type="AlphaFoldDB" id="A0AAD5EG93"/>
<reference evidence="2" key="2">
    <citation type="journal article" date="2022" name="Proc. Natl. Acad. Sci. U.S.A.">
        <title>Diploid-dominant life cycles characterize the early evolution of Fungi.</title>
        <authorList>
            <person name="Amses K.R."/>
            <person name="Simmons D.R."/>
            <person name="Longcore J.E."/>
            <person name="Mondo S.J."/>
            <person name="Seto K."/>
            <person name="Jeronimo G.H."/>
            <person name="Bonds A.E."/>
            <person name="Quandt C.A."/>
            <person name="Davis W.J."/>
            <person name="Chang Y."/>
            <person name="Federici B.A."/>
            <person name="Kuo A."/>
            <person name="LaButti K."/>
            <person name="Pangilinan J."/>
            <person name="Andreopoulos W."/>
            <person name="Tritt A."/>
            <person name="Riley R."/>
            <person name="Hundley H."/>
            <person name="Johnson J."/>
            <person name="Lipzen A."/>
            <person name="Barry K."/>
            <person name="Lang B.F."/>
            <person name="Cuomo C.A."/>
            <person name="Buchler N.E."/>
            <person name="Grigoriev I.V."/>
            <person name="Spatafora J.W."/>
            <person name="Stajich J.E."/>
            <person name="James T.Y."/>
        </authorList>
    </citation>
    <scope>NUCLEOTIDE SEQUENCE</scope>
    <source>
        <strain evidence="2">AG</strain>
    </source>
</reference>
<evidence type="ECO:0000313" key="3">
    <source>
        <dbReference type="Proteomes" id="UP001206595"/>
    </source>
</evidence>
<dbReference type="Proteomes" id="UP001206595">
    <property type="component" value="Unassembled WGS sequence"/>
</dbReference>
<keyword evidence="3" id="KW-1185">Reference proteome</keyword>
<feature type="region of interest" description="Disordered" evidence="1">
    <location>
        <begin position="43"/>
        <end position="156"/>
    </location>
</feature>
<dbReference type="EMBL" id="MU620897">
    <property type="protein sequence ID" value="KAI8583178.1"/>
    <property type="molecule type" value="Genomic_DNA"/>
</dbReference>
<feature type="compositionally biased region" description="Polar residues" evidence="1">
    <location>
        <begin position="137"/>
        <end position="156"/>
    </location>
</feature>
<gene>
    <name evidence="2" type="ORF">K450DRAFT_224570</name>
</gene>
<feature type="compositionally biased region" description="Basic and acidic residues" evidence="1">
    <location>
        <begin position="77"/>
        <end position="92"/>
    </location>
</feature>